<feature type="region of interest" description="Disordered" evidence="6">
    <location>
        <begin position="74"/>
        <end position="167"/>
    </location>
</feature>
<sequence>MADLNSLVMDDDYEFSAPKFYDFINGETEEEKRKAELWFENEINYAPSPFMQRIKSGRTIQLESLCDFTKDEELQDNARPVRPNGKEEPAVVVTSSGSKEEVRPNGNEERATVLKSSGSTEEVRPNGNEERAAVLTSSGIKETVRPSGIEERAAELSSSGNKVEVMPNEIEKPAAELASSGSKVVVMPKEIVKESGGSLPHVESVQHQSNVEEVSTPAPPMISQKSDKNTDSKKRQTAKKIANILRNPSALKTKAHLQQSQLKKNSNPTSARKQAITKSAVGTHNLAQENQAIKRQKLEGGKSKPVTVPQEFHFATDERILPPANVADELLFGKLPLNSESQNDKTIPRNTTPNPFRLSTEERGAEKERKLFTELLHKQIEEEKSRIRKANPYPYTTDYPVIPPKPDPKKCTKPEPFQLESLVKHEQETWRHMEERRRMEEEEAKMRNFKAQPVLTEDPIPVPEKVRKPLTEVQDFKLRVDNHSLDRAEFDKKIKQKEMMHKRYREETESARMIEEEKALKQLRRTLVPHARPVPKFDHPFLPQKSSKQVTKPRSPKLQIVKRKERKATTACPYAAVSTAASQMR</sequence>
<proteinExistence type="inferred from homology"/>
<feature type="region of interest" description="Disordered" evidence="6">
    <location>
        <begin position="337"/>
        <end position="365"/>
    </location>
</feature>
<dbReference type="GO" id="GO:0090307">
    <property type="term" value="P:mitotic spindle assembly"/>
    <property type="evidence" value="ECO:0000318"/>
    <property type="project" value="GO_Central"/>
</dbReference>
<feature type="compositionally biased region" description="Polar residues" evidence="6">
    <location>
        <begin position="256"/>
        <end position="293"/>
    </location>
</feature>
<dbReference type="InterPro" id="IPR027329">
    <property type="entry name" value="TPX2_C"/>
</dbReference>
<protein>
    <submittedName>
        <fullName evidence="8">Protein TPX2</fullName>
    </submittedName>
</protein>
<feature type="compositionally biased region" description="Basic and acidic residues" evidence="6">
    <location>
        <begin position="422"/>
        <end position="446"/>
    </location>
</feature>
<dbReference type="PANTHER" id="PTHR14326">
    <property type="entry name" value="TARGETING PROTEIN FOR XKLP2"/>
    <property type="match status" value="1"/>
</dbReference>
<keyword evidence="9" id="KW-1185">Reference proteome</keyword>
<dbReference type="GO" id="GO:0008017">
    <property type="term" value="F:microtubule binding"/>
    <property type="evidence" value="ECO:0000318"/>
    <property type="project" value="GO_Central"/>
</dbReference>
<dbReference type="GO" id="GO:0060236">
    <property type="term" value="P:regulation of mitotic spindle organization"/>
    <property type="evidence" value="ECO:0007669"/>
    <property type="project" value="InterPro"/>
</dbReference>
<comment type="caution">
    <text evidence="8">The sequence shown here is derived from an EMBL/GenBank/DDBJ whole genome shotgun (WGS) entry which is preliminary data.</text>
</comment>
<evidence type="ECO:0000256" key="6">
    <source>
        <dbReference type="SAM" id="MobiDB-lite"/>
    </source>
</evidence>
<keyword evidence="4" id="KW-0493">Microtubule</keyword>
<keyword evidence="5" id="KW-0206">Cytoskeleton</keyword>
<dbReference type="PANTHER" id="PTHR14326:SF44">
    <property type="entry name" value="TARGETING PROTEIN FOR XKLP2"/>
    <property type="match status" value="1"/>
</dbReference>
<evidence type="ECO:0000313" key="8">
    <source>
        <dbReference type="EMBL" id="PHT71607.1"/>
    </source>
</evidence>
<gene>
    <name evidence="8" type="ORF">T459_22392</name>
</gene>
<reference evidence="8 9" key="1">
    <citation type="journal article" date="2014" name="Nat. Genet.">
        <title>Genome sequence of the hot pepper provides insights into the evolution of pungency in Capsicum species.</title>
        <authorList>
            <person name="Kim S."/>
            <person name="Park M."/>
            <person name="Yeom S.I."/>
            <person name="Kim Y.M."/>
            <person name="Lee J.M."/>
            <person name="Lee H.A."/>
            <person name="Seo E."/>
            <person name="Choi J."/>
            <person name="Cheong K."/>
            <person name="Kim K.T."/>
            <person name="Jung K."/>
            <person name="Lee G.W."/>
            <person name="Oh S.K."/>
            <person name="Bae C."/>
            <person name="Kim S.B."/>
            <person name="Lee H.Y."/>
            <person name="Kim S.Y."/>
            <person name="Kim M.S."/>
            <person name="Kang B.C."/>
            <person name="Jo Y.D."/>
            <person name="Yang H.B."/>
            <person name="Jeong H.J."/>
            <person name="Kang W.H."/>
            <person name="Kwon J.K."/>
            <person name="Shin C."/>
            <person name="Lim J.Y."/>
            <person name="Park J.H."/>
            <person name="Huh J.H."/>
            <person name="Kim J.S."/>
            <person name="Kim B.D."/>
            <person name="Cohen O."/>
            <person name="Paran I."/>
            <person name="Suh M.C."/>
            <person name="Lee S.B."/>
            <person name="Kim Y.K."/>
            <person name="Shin Y."/>
            <person name="Noh S.J."/>
            <person name="Park J."/>
            <person name="Seo Y.S."/>
            <person name="Kwon S.Y."/>
            <person name="Kim H.A."/>
            <person name="Park J.M."/>
            <person name="Kim H.J."/>
            <person name="Choi S.B."/>
            <person name="Bosland P.W."/>
            <person name="Reeves G."/>
            <person name="Jo S.H."/>
            <person name="Lee B.W."/>
            <person name="Cho H.T."/>
            <person name="Choi H.S."/>
            <person name="Lee M.S."/>
            <person name="Yu Y."/>
            <person name="Do Choi Y."/>
            <person name="Park B.S."/>
            <person name="van Deynze A."/>
            <person name="Ashrafi H."/>
            <person name="Hill T."/>
            <person name="Kim W.T."/>
            <person name="Pai H.S."/>
            <person name="Ahn H.K."/>
            <person name="Yeam I."/>
            <person name="Giovannoni J.J."/>
            <person name="Rose J.K."/>
            <person name="Sorensen I."/>
            <person name="Lee S.J."/>
            <person name="Kim R.W."/>
            <person name="Choi I.Y."/>
            <person name="Choi B.S."/>
            <person name="Lim J.S."/>
            <person name="Lee Y.H."/>
            <person name="Choi D."/>
        </authorList>
    </citation>
    <scope>NUCLEOTIDE SEQUENCE [LARGE SCALE GENOMIC DNA]</scope>
    <source>
        <strain evidence="9">cv. CM334</strain>
    </source>
</reference>
<dbReference type="AlphaFoldDB" id="A0A2G2YPD4"/>
<dbReference type="GO" id="GO:0005819">
    <property type="term" value="C:spindle"/>
    <property type="evidence" value="ECO:0007669"/>
    <property type="project" value="InterPro"/>
</dbReference>
<feature type="region of interest" description="Disordered" evidence="6">
    <location>
        <begin position="195"/>
        <end position="305"/>
    </location>
</feature>
<organism evidence="8 9">
    <name type="scientific">Capsicum annuum</name>
    <name type="common">Capsicum pepper</name>
    <dbReference type="NCBI Taxonomy" id="4072"/>
    <lineage>
        <taxon>Eukaryota</taxon>
        <taxon>Viridiplantae</taxon>
        <taxon>Streptophyta</taxon>
        <taxon>Embryophyta</taxon>
        <taxon>Tracheophyta</taxon>
        <taxon>Spermatophyta</taxon>
        <taxon>Magnoliopsida</taxon>
        <taxon>eudicotyledons</taxon>
        <taxon>Gunneridae</taxon>
        <taxon>Pentapetalae</taxon>
        <taxon>asterids</taxon>
        <taxon>lamiids</taxon>
        <taxon>Solanales</taxon>
        <taxon>Solanaceae</taxon>
        <taxon>Solanoideae</taxon>
        <taxon>Capsiceae</taxon>
        <taxon>Capsicum</taxon>
    </lineage>
</organism>
<evidence type="ECO:0000256" key="2">
    <source>
        <dbReference type="ARBA" id="ARBA00005885"/>
    </source>
</evidence>
<feature type="compositionally biased region" description="Basic and acidic residues" evidence="6">
    <location>
        <begin position="98"/>
        <end position="112"/>
    </location>
</feature>
<evidence type="ECO:0000256" key="5">
    <source>
        <dbReference type="ARBA" id="ARBA00023212"/>
    </source>
</evidence>
<keyword evidence="3" id="KW-0963">Cytoplasm</keyword>
<evidence type="ECO:0000259" key="7">
    <source>
        <dbReference type="Pfam" id="PF06886"/>
    </source>
</evidence>
<evidence type="ECO:0000313" key="9">
    <source>
        <dbReference type="Proteomes" id="UP000222542"/>
    </source>
</evidence>
<feature type="compositionally biased region" description="Basic and acidic residues" evidence="6">
    <location>
        <begin position="121"/>
        <end position="132"/>
    </location>
</feature>
<evidence type="ECO:0000256" key="1">
    <source>
        <dbReference type="ARBA" id="ARBA00004245"/>
    </source>
</evidence>
<dbReference type="OMA" id="HVESVQH"/>
<feature type="compositionally biased region" description="Basic and acidic residues" evidence="6">
    <location>
        <begin position="142"/>
        <end position="154"/>
    </location>
</feature>
<dbReference type="InterPro" id="IPR009675">
    <property type="entry name" value="TPX2_fam"/>
</dbReference>
<feature type="domain" description="TPX2 C-terminal" evidence="7">
    <location>
        <begin position="476"/>
        <end position="552"/>
    </location>
</feature>
<name>A0A2G2YPD4_CAPAN</name>
<reference evidence="8 9" key="2">
    <citation type="journal article" date="2017" name="Genome Biol.">
        <title>New reference genome sequences of hot pepper reveal the massive evolution of plant disease-resistance genes by retroduplication.</title>
        <authorList>
            <person name="Kim S."/>
            <person name="Park J."/>
            <person name="Yeom S.I."/>
            <person name="Kim Y.M."/>
            <person name="Seo E."/>
            <person name="Kim K.T."/>
            <person name="Kim M.S."/>
            <person name="Lee J.M."/>
            <person name="Cheong K."/>
            <person name="Shin H.S."/>
            <person name="Kim S.B."/>
            <person name="Han K."/>
            <person name="Lee J."/>
            <person name="Park M."/>
            <person name="Lee H.A."/>
            <person name="Lee H.Y."/>
            <person name="Lee Y."/>
            <person name="Oh S."/>
            <person name="Lee J.H."/>
            <person name="Choi E."/>
            <person name="Choi E."/>
            <person name="Lee S.E."/>
            <person name="Jeon J."/>
            <person name="Kim H."/>
            <person name="Choi G."/>
            <person name="Song H."/>
            <person name="Lee J."/>
            <person name="Lee S.C."/>
            <person name="Kwon J.K."/>
            <person name="Lee H.Y."/>
            <person name="Koo N."/>
            <person name="Hong Y."/>
            <person name="Kim R.W."/>
            <person name="Kang W.H."/>
            <person name="Huh J.H."/>
            <person name="Kang B.C."/>
            <person name="Yang T.J."/>
            <person name="Lee Y.H."/>
            <person name="Bennetzen J.L."/>
            <person name="Choi D."/>
        </authorList>
    </citation>
    <scope>NUCLEOTIDE SEQUENCE [LARGE SCALE GENOMIC DNA]</scope>
    <source>
        <strain evidence="9">cv. CM334</strain>
    </source>
</reference>
<dbReference type="Pfam" id="PF06886">
    <property type="entry name" value="TPX2"/>
    <property type="match status" value="1"/>
</dbReference>
<dbReference type="EMBL" id="AYRZ02000009">
    <property type="protein sequence ID" value="PHT71607.1"/>
    <property type="molecule type" value="Genomic_DNA"/>
</dbReference>
<evidence type="ECO:0000256" key="4">
    <source>
        <dbReference type="ARBA" id="ARBA00022701"/>
    </source>
</evidence>
<feature type="region of interest" description="Disordered" evidence="6">
    <location>
        <begin position="531"/>
        <end position="565"/>
    </location>
</feature>
<dbReference type="Proteomes" id="UP000222542">
    <property type="component" value="Unassembled WGS sequence"/>
</dbReference>
<feature type="region of interest" description="Disordered" evidence="6">
    <location>
        <begin position="383"/>
        <end position="463"/>
    </location>
</feature>
<comment type="similarity">
    <text evidence="2">Belongs to the TPX2 family.</text>
</comment>
<comment type="subcellular location">
    <subcellularLocation>
        <location evidence="1">Cytoplasm</location>
        <location evidence="1">Cytoskeleton</location>
    </subcellularLocation>
</comment>
<evidence type="ECO:0000256" key="3">
    <source>
        <dbReference type="ARBA" id="ARBA00022490"/>
    </source>
</evidence>
<accession>A0A2G2YPD4</accession>
<dbReference type="GO" id="GO:0030295">
    <property type="term" value="F:protein kinase activator activity"/>
    <property type="evidence" value="ECO:0000318"/>
    <property type="project" value="GO_Central"/>
</dbReference>
<dbReference type="Gramene" id="PHT71607">
    <property type="protein sequence ID" value="PHT71607"/>
    <property type="gene ID" value="T459_22392"/>
</dbReference>
<feature type="compositionally biased region" description="Basic and acidic residues" evidence="6">
    <location>
        <begin position="225"/>
        <end position="234"/>
    </location>
</feature>
<dbReference type="GO" id="GO:0005880">
    <property type="term" value="C:nuclear microtubule"/>
    <property type="evidence" value="ECO:0000318"/>
    <property type="project" value="GO_Central"/>
</dbReference>